<keyword evidence="1" id="KW-0812">Transmembrane</keyword>
<evidence type="ECO:0000313" key="2">
    <source>
        <dbReference type="EMBL" id="OGY79927.1"/>
    </source>
</evidence>
<dbReference type="AlphaFoldDB" id="A0A1G2AVE2"/>
<protein>
    <submittedName>
        <fullName evidence="2">Uncharacterized protein</fullName>
    </submittedName>
</protein>
<name>A0A1G2AVE2_9BACT</name>
<dbReference type="EMBL" id="MHKB01000003">
    <property type="protein sequence ID" value="OGY79927.1"/>
    <property type="molecule type" value="Genomic_DNA"/>
</dbReference>
<evidence type="ECO:0000256" key="1">
    <source>
        <dbReference type="SAM" id="Phobius"/>
    </source>
</evidence>
<reference evidence="2 3" key="1">
    <citation type="journal article" date="2016" name="Nat. Commun.">
        <title>Thousands of microbial genomes shed light on interconnected biogeochemical processes in an aquifer system.</title>
        <authorList>
            <person name="Anantharaman K."/>
            <person name="Brown C.T."/>
            <person name="Hug L.A."/>
            <person name="Sharon I."/>
            <person name="Castelle C.J."/>
            <person name="Probst A.J."/>
            <person name="Thomas B.C."/>
            <person name="Singh A."/>
            <person name="Wilkins M.J."/>
            <person name="Karaoz U."/>
            <person name="Brodie E.L."/>
            <person name="Williams K.H."/>
            <person name="Hubbard S.S."/>
            <person name="Banfield J.F."/>
        </authorList>
    </citation>
    <scope>NUCLEOTIDE SEQUENCE [LARGE SCALE GENOMIC DNA]</scope>
</reference>
<accession>A0A1G2AVE2</accession>
<keyword evidence="1" id="KW-0472">Membrane</keyword>
<dbReference type="STRING" id="1798540.A3B74_01595"/>
<sequence length="180" mass="20349">MKKSIRSFNLLPEEYKKQLISLTIYRTLQTTLIGVIVLLLLGYSILWASQWIISVHNEGLQQITTLQEQSDQNNKLNAIIQTLNEKIIFLSHSGLNATGSNTFIGVIIENMPPSNIGLTNIDLDIIEKKIHMQGNALTRDDLLTFQSQLEASENFYNVTFPLENLTKAKDISFTLQGQLE</sequence>
<organism evidence="2 3">
    <name type="scientific">Candidatus Kerfeldbacteria bacterium RIFCSPHIGHO2_02_FULL_42_14</name>
    <dbReference type="NCBI Taxonomy" id="1798540"/>
    <lineage>
        <taxon>Bacteria</taxon>
        <taxon>Candidatus Kerfeldiibacteriota</taxon>
    </lineage>
</organism>
<dbReference type="Proteomes" id="UP000177165">
    <property type="component" value="Unassembled WGS sequence"/>
</dbReference>
<keyword evidence="1" id="KW-1133">Transmembrane helix</keyword>
<feature type="transmembrane region" description="Helical" evidence="1">
    <location>
        <begin position="32"/>
        <end position="53"/>
    </location>
</feature>
<evidence type="ECO:0000313" key="3">
    <source>
        <dbReference type="Proteomes" id="UP000177165"/>
    </source>
</evidence>
<proteinExistence type="predicted"/>
<comment type="caution">
    <text evidence="2">The sequence shown here is derived from an EMBL/GenBank/DDBJ whole genome shotgun (WGS) entry which is preliminary data.</text>
</comment>
<gene>
    <name evidence="2" type="ORF">A3B74_01595</name>
</gene>